<dbReference type="EMBL" id="CP045143">
    <property type="protein sequence ID" value="QFR23972.1"/>
    <property type="molecule type" value="Genomic_DNA"/>
</dbReference>
<organism evidence="2 3">
    <name type="scientific">Schleiferilactobacillus harbinensis</name>
    <dbReference type="NCBI Taxonomy" id="304207"/>
    <lineage>
        <taxon>Bacteria</taxon>
        <taxon>Bacillati</taxon>
        <taxon>Bacillota</taxon>
        <taxon>Bacilli</taxon>
        <taxon>Lactobacillales</taxon>
        <taxon>Lactobacillaceae</taxon>
        <taxon>Schleiferilactobacillus</taxon>
    </lineage>
</organism>
<dbReference type="KEGG" id="lhb:D1010_11505"/>
<gene>
    <name evidence="2" type="ORF">D1010_11505</name>
    <name evidence="1" type="ORF">PS435_04140</name>
</gene>
<dbReference type="Proteomes" id="UP000326779">
    <property type="component" value="Chromosome"/>
</dbReference>
<dbReference type="InterPro" id="IPR045584">
    <property type="entry name" value="Pilin-like"/>
</dbReference>
<proteinExistence type="predicted"/>
<dbReference type="EMBL" id="JAQSGK010000007">
    <property type="protein sequence ID" value="MEE6715043.1"/>
    <property type="molecule type" value="Genomic_DNA"/>
</dbReference>
<dbReference type="AlphaFoldDB" id="A0A510TX51"/>
<sequence>MSKASPAFTLAETLIVLACVCALGLLAVPHVQTLGRTTATRAFLDRFKATYEKYENRARLTQKNYHIELGPSVQAARYIFVKQETETPKPPRDEPLKAKDSIDIPATLTATVNRTNPKIGPHGVENCTWTFQEIATRTQYQITVQMKWGRLIETKT</sequence>
<dbReference type="SUPFAM" id="SSF54523">
    <property type="entry name" value="Pili subunits"/>
    <property type="match status" value="1"/>
</dbReference>
<protein>
    <recommendedName>
        <fullName evidence="5">Prepilin-type N-terminal cleavage/methylation domain-containing protein</fullName>
    </recommendedName>
</protein>
<dbReference type="Proteomes" id="UP001330016">
    <property type="component" value="Unassembled WGS sequence"/>
</dbReference>
<accession>A0A510TX51</accession>
<reference evidence="1 4" key="2">
    <citation type="submission" date="2023-02" db="EMBL/GenBank/DDBJ databases">
        <title>The predominant lactic acid bacteria and yeasts involved in the spontaneous fermentation of millet during the production of the traditional porridge Hausa koko in Ghana.</title>
        <authorList>
            <person name="Atter A."/>
            <person name="Diaz M."/>
        </authorList>
    </citation>
    <scope>NUCLEOTIDE SEQUENCE [LARGE SCALE GENOMIC DNA]</scope>
    <source>
        <strain evidence="1 4">FI11640</strain>
    </source>
</reference>
<evidence type="ECO:0000313" key="3">
    <source>
        <dbReference type="Proteomes" id="UP000326779"/>
    </source>
</evidence>
<name>A0A510TX51_9LACO</name>
<evidence type="ECO:0000313" key="1">
    <source>
        <dbReference type="EMBL" id="MEE6715043.1"/>
    </source>
</evidence>
<reference evidence="2 3" key="1">
    <citation type="submission" date="2019-10" db="EMBL/GenBank/DDBJ databases">
        <title>The completed genome of Lactobacillus harbinensis M1.</title>
        <authorList>
            <person name="Zheng Y."/>
        </authorList>
    </citation>
    <scope>NUCLEOTIDE SEQUENCE [LARGE SCALE GENOMIC DNA]</scope>
    <source>
        <strain evidence="2 3">M1</strain>
    </source>
</reference>
<evidence type="ECO:0000313" key="2">
    <source>
        <dbReference type="EMBL" id="QFR23972.1"/>
    </source>
</evidence>
<dbReference type="RefSeq" id="WP_146994096.1">
    <property type="nucleotide sequence ID" value="NZ_BJTX01000011.1"/>
</dbReference>
<evidence type="ECO:0000313" key="4">
    <source>
        <dbReference type="Proteomes" id="UP001330016"/>
    </source>
</evidence>
<keyword evidence="4" id="KW-1185">Reference proteome</keyword>
<evidence type="ECO:0008006" key="5">
    <source>
        <dbReference type="Google" id="ProtNLM"/>
    </source>
</evidence>